<evidence type="ECO:0000256" key="1">
    <source>
        <dbReference type="SAM" id="MobiDB-lite"/>
    </source>
</evidence>
<dbReference type="PANTHER" id="PTHR47219:SF20">
    <property type="entry name" value="TBC1 DOMAIN FAMILY MEMBER 2B"/>
    <property type="match status" value="1"/>
</dbReference>
<accession>A0A0F7SLV2</accession>
<feature type="compositionally biased region" description="Polar residues" evidence="1">
    <location>
        <begin position="419"/>
        <end position="442"/>
    </location>
</feature>
<dbReference type="GO" id="GO:0031267">
    <property type="term" value="F:small GTPase binding"/>
    <property type="evidence" value="ECO:0007669"/>
    <property type="project" value="TreeGrafter"/>
</dbReference>
<dbReference type="Pfam" id="PF00566">
    <property type="entry name" value="RabGAP-TBC"/>
    <property type="match status" value="1"/>
</dbReference>
<reference evidence="3" key="1">
    <citation type="submission" date="2014-08" db="EMBL/GenBank/DDBJ databases">
        <authorList>
            <person name="Sharma Rahul"/>
            <person name="Thines Marco"/>
        </authorList>
    </citation>
    <scope>NUCLEOTIDE SEQUENCE</scope>
</reference>
<feature type="compositionally biased region" description="Low complexity" evidence="1">
    <location>
        <begin position="193"/>
        <end position="211"/>
    </location>
</feature>
<feature type="region of interest" description="Disordered" evidence="1">
    <location>
        <begin position="871"/>
        <end position="901"/>
    </location>
</feature>
<feature type="region of interest" description="Disordered" evidence="1">
    <location>
        <begin position="30"/>
        <end position="70"/>
    </location>
</feature>
<feature type="compositionally biased region" description="Low complexity" evidence="1">
    <location>
        <begin position="531"/>
        <end position="540"/>
    </location>
</feature>
<evidence type="ECO:0000313" key="3">
    <source>
        <dbReference type="EMBL" id="CED83062.1"/>
    </source>
</evidence>
<feature type="compositionally biased region" description="Polar residues" evidence="1">
    <location>
        <begin position="478"/>
        <end position="491"/>
    </location>
</feature>
<dbReference type="PROSITE" id="PS50086">
    <property type="entry name" value="TBC_RABGAP"/>
    <property type="match status" value="1"/>
</dbReference>
<dbReference type="InterPro" id="IPR000195">
    <property type="entry name" value="Rab-GAP-TBC_dom"/>
</dbReference>
<feature type="compositionally biased region" description="Polar residues" evidence="1">
    <location>
        <begin position="598"/>
        <end position="611"/>
    </location>
</feature>
<proteinExistence type="predicted"/>
<dbReference type="SMART" id="SM00164">
    <property type="entry name" value="TBC"/>
    <property type="match status" value="1"/>
</dbReference>
<feature type="region of interest" description="Disordered" evidence="1">
    <location>
        <begin position="336"/>
        <end position="547"/>
    </location>
</feature>
<organism evidence="3">
    <name type="scientific">Phaffia rhodozyma</name>
    <name type="common">Yeast</name>
    <name type="synonym">Xanthophyllomyces dendrorhous</name>
    <dbReference type="NCBI Taxonomy" id="264483"/>
    <lineage>
        <taxon>Eukaryota</taxon>
        <taxon>Fungi</taxon>
        <taxon>Dikarya</taxon>
        <taxon>Basidiomycota</taxon>
        <taxon>Agaricomycotina</taxon>
        <taxon>Tremellomycetes</taxon>
        <taxon>Cystofilobasidiales</taxon>
        <taxon>Mrakiaceae</taxon>
        <taxon>Phaffia</taxon>
    </lineage>
</organism>
<feature type="compositionally biased region" description="Polar residues" evidence="1">
    <location>
        <begin position="171"/>
        <end position="185"/>
    </location>
</feature>
<name>A0A0F7SLV2_PHARH</name>
<dbReference type="Gene3D" id="1.10.8.270">
    <property type="entry name" value="putative rabgap domain of human tbc1 domain family member 14 like domains"/>
    <property type="match status" value="1"/>
</dbReference>
<evidence type="ECO:0000259" key="2">
    <source>
        <dbReference type="PROSITE" id="PS50086"/>
    </source>
</evidence>
<dbReference type="SUPFAM" id="SSF47923">
    <property type="entry name" value="Ypt/Rab-GAP domain of gyp1p"/>
    <property type="match status" value="2"/>
</dbReference>
<dbReference type="Gene3D" id="1.10.472.80">
    <property type="entry name" value="Ypt/Rab-GAP domain of gyp1p, domain 3"/>
    <property type="match status" value="1"/>
</dbReference>
<dbReference type="FunFam" id="1.10.8.270:FF:000026">
    <property type="entry name" value="TBC (Tre-2/Bub2/Cdc16) domain family"/>
    <property type="match status" value="1"/>
</dbReference>
<protein>
    <submittedName>
        <fullName evidence="3">Ypt/Rab GTPase activating protein</fullName>
    </submittedName>
</protein>
<sequence length="1284" mass="140079">MEPDEVGATTGSLPIEALPLHHPLSLVPSIRPNYKSKRVQSSYPQDVNGYGRSDSSTAGPASYFDLKKQTEELSQSLQPVLLTARHSAFGFPSPSPSDDTTPSWNNFISTSAATAPSSQPSSPGFYSHMPLRSPGSFPSQSSLAHRPSIPSKPSTLSQRRPKEDKDPLVVSINQSPLSHPSSSTPDLARSIDPISSSMATRPSSSSTSRIPSILSREEEEVLNARYDLMADDELTNALVIWESSFNQDGQASLPTGFKGGNEKPLFPPSPTDKEHPMKVLARIGWRLWKLEVQRAEKETRARPQGGPIKAMDDDQYDSLHYDLHEALSTSLSTSPLTYLETPTRSSSLPPLNDSIEPVKKLSTETVSLPPTRSRTKPRGNSISTLASFTSILSAPSSSSESPHSVPNRSVSRGRKHNIGESTPTKSNTTMHSTDQRSSSPTSMKKHSRKRAQSTFSEWLGIGSMWSRPAKERDRPGSGSITDKQSSSSEGQSTRKKAAPSSVSSKGSMKGYLSPLDRSPPLNSDSRSGFLEESSSTSDETTPGEQPYRVIPSHFRALFLSTRLLSTEAASLFSDPHSVSPLISHLAFELVSNARNQGITVSEQRRPSNQTTRSRRESSVPSNFSPFIPPSQPSTLVVKDKGTSISSGQPLVAASSMLSRALSSAAYPYPSKTSAKSIPSTGFFASSADKNHSTNRSSNPYSLTAEGPVTRVKTGTSPNVPSVELEAIEPTELRPPTLLSNRSELRLFLHASRKNSKKKRSGTASRFDTGLEPLTDRYGFIYDVRNINMLREASEAGAPAPACFAGLPATAPNAEPEEEDDWVEQNIRVKNSSPSRPISEKDLATLSFNKDSSTVSAASGVSVVSTGTEPDITMSPTFSKPSAGAKGKHKSHTSVSLNPSPVRAVNGSQKLHVKADVPQVDGSSAPRQGLHLTGRKTIQLLLNQQKTVHEQQQANQTAAWDAYLRRRRESSSMAAGKGDDTKWTEIGFAQMGNHGKTGKEERKEFAKLVRGGIPIAYRPKIWMECSGAQEVMAPGDYNDLLTQAEKEGVDSTVLAEIEKDVVRTLPLNVFFGGDGPGVAKLRRLLTAYAWHNMSVGYCQGMNMLAATLLLVYQREEEAFWVFLCMVERLMPPDYYSPSLLCSRADQRVLQDLLKQELPQLDIHLTELGVEVAAVSFGWFLSLFTDCLPVETLFRVWDVFFVEGFDFFFRCALAVLKANQTTLLQCNSIGTLYQSLEACTSRLWNADQLLSIEMDFKTTATQSYIVSRRAVHVSDLLEESGGLLPL</sequence>
<dbReference type="EMBL" id="LN483142">
    <property type="protein sequence ID" value="CED83062.1"/>
    <property type="molecule type" value="Genomic_DNA"/>
</dbReference>
<feature type="domain" description="Rab-GAP TBC" evidence="2">
    <location>
        <begin position="1011"/>
        <end position="1202"/>
    </location>
</feature>
<feature type="region of interest" description="Disordered" evidence="1">
    <location>
        <begin position="91"/>
        <end position="211"/>
    </location>
</feature>
<dbReference type="InterPro" id="IPR035969">
    <property type="entry name" value="Rab-GAP_TBC_sf"/>
</dbReference>
<feature type="compositionally biased region" description="Low complexity" evidence="1">
    <location>
        <begin position="387"/>
        <end position="409"/>
    </location>
</feature>
<feature type="region of interest" description="Disordered" evidence="1">
    <location>
        <begin position="686"/>
        <end position="717"/>
    </location>
</feature>
<dbReference type="PANTHER" id="PTHR47219">
    <property type="entry name" value="RAB GTPASE-ACTIVATING PROTEIN 1-LIKE"/>
    <property type="match status" value="1"/>
</dbReference>
<feature type="compositionally biased region" description="Low complexity" evidence="1">
    <location>
        <begin position="96"/>
        <end position="123"/>
    </location>
</feature>
<feature type="compositionally biased region" description="Polar residues" evidence="1">
    <location>
        <begin position="363"/>
        <end position="386"/>
    </location>
</feature>
<dbReference type="GO" id="GO:0005096">
    <property type="term" value="F:GTPase activator activity"/>
    <property type="evidence" value="ECO:0007669"/>
    <property type="project" value="TreeGrafter"/>
</dbReference>
<feature type="region of interest" description="Disordered" evidence="1">
    <location>
        <begin position="598"/>
        <end position="642"/>
    </location>
</feature>
<dbReference type="InterPro" id="IPR050302">
    <property type="entry name" value="Rab_GAP_TBC_domain"/>
</dbReference>